<evidence type="ECO:0000313" key="2">
    <source>
        <dbReference type="Proteomes" id="UP000008332"/>
    </source>
</evidence>
<dbReference type="EMBL" id="CP000268">
    <property type="protein sequence ID" value="ABD72158.1"/>
    <property type="molecule type" value="Genomic_DNA"/>
</dbReference>
<dbReference type="InterPro" id="IPR011101">
    <property type="entry name" value="DUF5131"/>
</dbReference>
<protein>
    <submittedName>
        <fullName evidence="1">Phage Gp37Gp68</fullName>
    </submittedName>
</protein>
<organism evidence="1 2">
    <name type="scientific">Albidiferax ferrireducens (strain ATCC BAA-621 / DSM 15236 / T118)</name>
    <name type="common">Rhodoferax ferrireducens</name>
    <dbReference type="NCBI Taxonomy" id="338969"/>
    <lineage>
        <taxon>Bacteria</taxon>
        <taxon>Pseudomonadati</taxon>
        <taxon>Pseudomonadota</taxon>
        <taxon>Betaproteobacteria</taxon>
        <taxon>Burkholderiales</taxon>
        <taxon>Comamonadaceae</taxon>
        <taxon>Rhodoferax</taxon>
    </lineage>
</organism>
<geneLocation type="plasmid" evidence="2">
    <name>pDSM15236</name>
</geneLocation>
<dbReference type="OrthoDB" id="9787478at2"/>
<keyword evidence="2" id="KW-1185">Reference proteome</keyword>
<dbReference type="KEGG" id="rfr:Rfer_4472"/>
<dbReference type="RefSeq" id="WP_011458581.1">
    <property type="nucleotide sequence ID" value="NC_007901.1"/>
</dbReference>
<reference evidence="2" key="1">
    <citation type="submission" date="2006-02" db="EMBL/GenBank/DDBJ databases">
        <title>Complete sequence of plasmid 1 of Rhodoferax ferrireducens DSM 15236.</title>
        <authorList>
            <person name="Copeland A."/>
            <person name="Lucas S."/>
            <person name="Lapidus A."/>
            <person name="Barry K."/>
            <person name="Detter J.C."/>
            <person name="Glavina del Rio T."/>
            <person name="Hammon N."/>
            <person name="Israni S."/>
            <person name="Pitluck S."/>
            <person name="Brettin T."/>
            <person name="Bruce D."/>
            <person name="Han C."/>
            <person name="Tapia R."/>
            <person name="Gilna P."/>
            <person name="Kiss H."/>
            <person name="Schmutz J."/>
            <person name="Larimer F."/>
            <person name="Land M."/>
            <person name="Kyrpides N."/>
            <person name="Ivanova N."/>
            <person name="Richardson P."/>
        </authorList>
    </citation>
    <scope>NUCLEOTIDE SEQUENCE [LARGE SCALE GENOMIC DNA]</scope>
    <source>
        <strain evidence="2">ATCC BAA-621 / DSM 15236 / T118</strain>
        <plasmid evidence="2">Plasmid pDSM15236</plasmid>
    </source>
</reference>
<sequence>MAEETGISWCDSTFNGWIGCDPISPGCENCYAKSSTPARTLGIAWGPNEPRRRTGTANWNLPRRWNAAHAKFAAKNGRRRRVFCASLSDVFDNKVDPEWREELWALIRATPNLDWLILTKRIGNVGAMLPADWGCGYANVWLGISVVNQIEADRDIPKLLRTPAATRFLSMEPLLAQVDLCEHFGMWWNSTMQSYEGTGSMINSKGCEGHYKPGIDLVIVGGESGHNARPMHPDWVRRLRDQCQAANVPFTFKQWGEWRPMRLDEVPKIKGMNCHLVSIDSRRTMASGSFHMAHQIKAMVSDPVYSWQHPVLKLGKKATGRLLDGREWDEMPLDTEAATLKSIGETCS</sequence>
<dbReference type="HOGENOM" id="CLU_054184_0_0_4"/>
<proteinExistence type="predicted"/>
<dbReference type="AlphaFoldDB" id="Q21PY7"/>
<evidence type="ECO:0000313" key="1">
    <source>
        <dbReference type="EMBL" id="ABD72158.1"/>
    </source>
</evidence>
<accession>Q21PY7</accession>
<gene>
    <name evidence="1" type="ordered locus">Rfer_4472</name>
</gene>
<keyword evidence="1" id="KW-0614">Plasmid</keyword>
<name>Q21PY7_ALBFT</name>
<dbReference type="eggNOG" id="COG4422">
    <property type="taxonomic scope" value="Bacteria"/>
</dbReference>
<dbReference type="Proteomes" id="UP000008332">
    <property type="component" value="Plasmid unnamed1"/>
</dbReference>
<dbReference type="Pfam" id="PF07505">
    <property type="entry name" value="DUF5131"/>
    <property type="match status" value="1"/>
</dbReference>